<geneLocation type="plasmid" evidence="1 2">
    <name>p_unnamed1</name>
</geneLocation>
<sequence>MRKPRDVTLVNGNRDGRPLIDRGGDRLLHLDVSHLSVDSAATAIAKWLAK</sequence>
<reference evidence="1" key="1">
    <citation type="submission" date="2022-09" db="EMBL/GenBank/DDBJ databases">
        <title>Interaction between co-microsymbionts with complementary sets of symbiotic genes in legume-rhizobium systems.</title>
        <authorList>
            <person name="Safronova V."/>
            <person name="Sazanova A."/>
            <person name="Afonin A."/>
            <person name="Chirak E."/>
        </authorList>
    </citation>
    <scope>NUCLEOTIDE SEQUENCE</scope>
    <source>
        <strain evidence="1">A18/3m</strain>
    </source>
</reference>
<evidence type="ECO:0000313" key="1">
    <source>
        <dbReference type="EMBL" id="UXN58737.1"/>
    </source>
</evidence>
<keyword evidence="2" id="KW-1185">Reference proteome</keyword>
<name>A0ACD4CYP2_9HYPH</name>
<organism evidence="1 2">
    <name type="scientific">Phyllobacterium zundukense</name>
    <dbReference type="NCBI Taxonomy" id="1867719"/>
    <lineage>
        <taxon>Bacteria</taxon>
        <taxon>Pseudomonadati</taxon>
        <taxon>Pseudomonadota</taxon>
        <taxon>Alphaproteobacteria</taxon>
        <taxon>Hyphomicrobiales</taxon>
        <taxon>Phyllobacteriaceae</taxon>
        <taxon>Phyllobacterium</taxon>
    </lineage>
</organism>
<gene>
    <name evidence="1" type="ORF">N8E88_12285</name>
</gene>
<dbReference type="EMBL" id="CP104972">
    <property type="protein sequence ID" value="UXN58737.1"/>
    <property type="molecule type" value="Genomic_DNA"/>
</dbReference>
<proteinExistence type="predicted"/>
<keyword evidence="1" id="KW-0614">Plasmid</keyword>
<evidence type="ECO:0000313" key="2">
    <source>
        <dbReference type="Proteomes" id="UP001061991"/>
    </source>
</evidence>
<dbReference type="Proteomes" id="UP001061991">
    <property type="component" value="Plasmid p_unnamed1"/>
</dbReference>
<accession>A0ACD4CYP2</accession>
<protein>
    <submittedName>
        <fullName evidence="1">Uncharacterized protein</fullName>
    </submittedName>
</protein>